<evidence type="ECO:0000256" key="3">
    <source>
        <dbReference type="ARBA" id="ARBA00022679"/>
    </source>
</evidence>
<feature type="domain" description="N-acetyltransferase" evidence="5">
    <location>
        <begin position="270"/>
        <end position="414"/>
    </location>
</feature>
<evidence type="ECO:0000256" key="1">
    <source>
        <dbReference type="ARBA" id="ARBA00005395"/>
    </source>
</evidence>
<dbReference type="Pfam" id="PF00814">
    <property type="entry name" value="TsaD"/>
    <property type="match status" value="1"/>
</dbReference>
<evidence type="ECO:0000313" key="7">
    <source>
        <dbReference type="Proteomes" id="UP000245845"/>
    </source>
</evidence>
<dbReference type="GO" id="GO:0002949">
    <property type="term" value="P:tRNA threonylcarbamoyladenosine modification"/>
    <property type="evidence" value="ECO:0007669"/>
    <property type="project" value="InterPro"/>
</dbReference>
<sequence>MKKDAGVGISTGMSVLERKLIMRVLAIDSSGLTATVAVVEEDRTVAEYTIDYKKTHSQTLLPMIDAVAKMVELDLSTIDAIAVAGGPGSFTGLRIGSATAKGLGLALDKPLIHIPTADGLAYQVYGCEDIICPIMDARRNQVYTGLYTFSRKAGEKEGTRRVEPVFQVMRMQMAVSIDDLIHRLNTYGRPVVFLGDGVPVYRDTIDKYIQVPYSFAPSYMNRQRAAVVGALGIKYFKAGKFESAMEHQPDYLRVSQAERERAEKEKNAELKCRTLRAEDAAAVAEMEHQVFADAWSEKSVLETIKLPNTICIAAEKTGRLVGYMLAYEAAGEAEIARIAVDKEMRRQGAGGHLMLALENICEERKINKLLLDVRESNMEARSFYEDEGFTEDGIRQKFYTDPEEDAVLMSRELGSTSH</sequence>
<comment type="caution">
    <text evidence="6">The sequence shown here is derived from an EMBL/GenBank/DDBJ whole genome shotgun (WGS) entry which is preliminary data.</text>
</comment>
<evidence type="ECO:0000256" key="4">
    <source>
        <dbReference type="ARBA" id="ARBA00023315"/>
    </source>
</evidence>
<dbReference type="SUPFAM" id="SSF55729">
    <property type="entry name" value="Acyl-CoA N-acyltransferases (Nat)"/>
    <property type="match status" value="1"/>
</dbReference>
<dbReference type="InterPro" id="IPR006464">
    <property type="entry name" value="AcTrfase_RimI/Ard1"/>
</dbReference>
<dbReference type="Proteomes" id="UP000245845">
    <property type="component" value="Unassembled WGS sequence"/>
</dbReference>
<proteinExistence type="inferred from homology"/>
<dbReference type="InterPro" id="IPR022496">
    <property type="entry name" value="T6A_TsaB"/>
</dbReference>
<comment type="similarity">
    <text evidence="1">Belongs to the acetyltransferase family. RimI subfamily.</text>
</comment>
<evidence type="ECO:0000259" key="5">
    <source>
        <dbReference type="PROSITE" id="PS51186"/>
    </source>
</evidence>
<dbReference type="NCBIfam" id="TIGR01575">
    <property type="entry name" value="rimI"/>
    <property type="match status" value="1"/>
</dbReference>
<dbReference type="CDD" id="cd04301">
    <property type="entry name" value="NAT_SF"/>
    <property type="match status" value="1"/>
</dbReference>
<dbReference type="PROSITE" id="PS51186">
    <property type="entry name" value="GNAT"/>
    <property type="match status" value="1"/>
</dbReference>
<accession>A0A2Y9BPA7</accession>
<keyword evidence="7" id="KW-1185">Reference proteome</keyword>
<dbReference type="InterPro" id="IPR050680">
    <property type="entry name" value="YpeA/RimI_acetyltransf"/>
</dbReference>
<dbReference type="Gene3D" id="3.40.630.30">
    <property type="match status" value="1"/>
</dbReference>
<reference evidence="6 7" key="1">
    <citation type="submission" date="2018-05" db="EMBL/GenBank/DDBJ databases">
        <title>The Hungate 1000. A catalogue of reference genomes from the rumen microbiome.</title>
        <authorList>
            <person name="Kelly W."/>
        </authorList>
    </citation>
    <scope>NUCLEOTIDE SEQUENCE [LARGE SCALE GENOMIC DNA]</scope>
    <source>
        <strain evidence="6 7">NLAE-zl-C242</strain>
    </source>
</reference>
<dbReference type="PANTHER" id="PTHR43420">
    <property type="entry name" value="ACETYLTRANSFERASE"/>
    <property type="match status" value="1"/>
</dbReference>
<organism evidence="6 7">
    <name type="scientific">Faecalicatena orotica</name>
    <dbReference type="NCBI Taxonomy" id="1544"/>
    <lineage>
        <taxon>Bacteria</taxon>
        <taxon>Bacillati</taxon>
        <taxon>Bacillota</taxon>
        <taxon>Clostridia</taxon>
        <taxon>Lachnospirales</taxon>
        <taxon>Lachnospiraceae</taxon>
        <taxon>Faecalicatena</taxon>
    </lineage>
</organism>
<keyword evidence="2" id="KW-0963">Cytoplasm</keyword>
<dbReference type="Pfam" id="PF00583">
    <property type="entry name" value="Acetyltransf_1"/>
    <property type="match status" value="1"/>
</dbReference>
<dbReference type="InterPro" id="IPR043129">
    <property type="entry name" value="ATPase_NBD"/>
</dbReference>
<evidence type="ECO:0000313" key="6">
    <source>
        <dbReference type="EMBL" id="PWJ18379.1"/>
    </source>
</evidence>
<protein>
    <submittedName>
        <fullName evidence="6">Ribosomal-protein-alanine acetyltransferase/tRNA threonylcarbamoyl adenosine modification protein YeaZ,TIGR03725</fullName>
    </submittedName>
</protein>
<keyword evidence="4" id="KW-0012">Acyltransferase</keyword>
<dbReference type="NCBIfam" id="TIGR03725">
    <property type="entry name" value="T6A_YeaZ"/>
    <property type="match status" value="1"/>
</dbReference>
<dbReference type="GO" id="GO:0008080">
    <property type="term" value="F:N-acetyltransferase activity"/>
    <property type="evidence" value="ECO:0007669"/>
    <property type="project" value="InterPro"/>
</dbReference>
<dbReference type="SUPFAM" id="SSF53067">
    <property type="entry name" value="Actin-like ATPase domain"/>
    <property type="match status" value="2"/>
</dbReference>
<dbReference type="InterPro" id="IPR016181">
    <property type="entry name" value="Acyl_CoA_acyltransferase"/>
</dbReference>
<gene>
    <name evidence="6" type="ORF">A8806_12534</name>
</gene>
<dbReference type="InterPro" id="IPR000182">
    <property type="entry name" value="GNAT_dom"/>
</dbReference>
<dbReference type="AlphaFoldDB" id="A0A2Y9BPA7"/>
<dbReference type="Gene3D" id="3.30.420.40">
    <property type="match status" value="2"/>
</dbReference>
<dbReference type="CDD" id="cd24032">
    <property type="entry name" value="ASKHA_NBD_TsaB"/>
    <property type="match status" value="1"/>
</dbReference>
<dbReference type="PANTHER" id="PTHR43420:SF44">
    <property type="entry name" value="ACETYLTRANSFERASE YPEA"/>
    <property type="match status" value="1"/>
</dbReference>
<keyword evidence="3 6" id="KW-0808">Transferase</keyword>
<evidence type="ECO:0000256" key="2">
    <source>
        <dbReference type="ARBA" id="ARBA00022490"/>
    </source>
</evidence>
<name>A0A2Y9BPA7_9FIRM</name>
<dbReference type="EMBL" id="QGDL01000025">
    <property type="protein sequence ID" value="PWJ18379.1"/>
    <property type="molecule type" value="Genomic_DNA"/>
</dbReference>
<dbReference type="InterPro" id="IPR000905">
    <property type="entry name" value="Gcp-like_dom"/>
</dbReference>